<dbReference type="Gene3D" id="3.60.15.10">
    <property type="entry name" value="Ribonuclease Z/Hydroxyacylglutathione hydrolase-like"/>
    <property type="match status" value="1"/>
</dbReference>
<evidence type="ECO:0000313" key="3">
    <source>
        <dbReference type="EMBL" id="EEN62646.1"/>
    </source>
</evidence>
<feature type="coiled-coil region" evidence="1">
    <location>
        <begin position="291"/>
        <end position="318"/>
    </location>
</feature>
<dbReference type="GO" id="GO:0007018">
    <property type="term" value="P:microtubule-based movement"/>
    <property type="evidence" value="ECO:0007669"/>
    <property type="project" value="InterPro"/>
</dbReference>
<feature type="region of interest" description="Disordered" evidence="2">
    <location>
        <begin position="219"/>
        <end position="255"/>
    </location>
</feature>
<evidence type="ECO:0000256" key="1">
    <source>
        <dbReference type="SAM" id="Coils"/>
    </source>
</evidence>
<dbReference type="InterPro" id="IPR036412">
    <property type="entry name" value="HAD-like_sf"/>
</dbReference>
<name>C3YA98_BRAFL</name>
<dbReference type="STRING" id="7739.C3YA98"/>
<dbReference type="SUPFAM" id="SSF56281">
    <property type="entry name" value="Metallo-hydrolase/oxidoreductase"/>
    <property type="match status" value="1"/>
</dbReference>
<reference evidence="3" key="1">
    <citation type="journal article" date="2008" name="Nature">
        <title>The amphioxus genome and the evolution of the chordate karyotype.</title>
        <authorList>
            <consortium name="US DOE Joint Genome Institute (JGI-PGF)"/>
            <person name="Putnam N.H."/>
            <person name="Butts T."/>
            <person name="Ferrier D.E.K."/>
            <person name="Furlong R.F."/>
            <person name="Hellsten U."/>
            <person name="Kawashima T."/>
            <person name="Robinson-Rechavi M."/>
            <person name="Shoguchi E."/>
            <person name="Terry A."/>
            <person name="Yu J.-K."/>
            <person name="Benito-Gutierrez E.L."/>
            <person name="Dubchak I."/>
            <person name="Garcia-Fernandez J."/>
            <person name="Gibson-Brown J.J."/>
            <person name="Grigoriev I.V."/>
            <person name="Horton A.C."/>
            <person name="de Jong P.J."/>
            <person name="Jurka J."/>
            <person name="Kapitonov V.V."/>
            <person name="Kohara Y."/>
            <person name="Kuroki Y."/>
            <person name="Lindquist E."/>
            <person name="Lucas S."/>
            <person name="Osoegawa K."/>
            <person name="Pennacchio L.A."/>
            <person name="Salamov A.A."/>
            <person name="Satou Y."/>
            <person name="Sauka-Spengler T."/>
            <person name="Schmutz J."/>
            <person name="Shin-I T."/>
            <person name="Toyoda A."/>
            <person name="Bronner-Fraser M."/>
            <person name="Fujiyama A."/>
            <person name="Holland L.Z."/>
            <person name="Holland P.W.H."/>
            <person name="Satoh N."/>
            <person name="Rokhsar D.S."/>
        </authorList>
    </citation>
    <scope>NUCLEOTIDE SEQUENCE [LARGE SCALE GENOMIC DNA]</scope>
    <source>
        <strain evidence="3">S238N-H82</strain>
        <tissue evidence="3">Testes</tissue>
    </source>
</reference>
<proteinExistence type="predicted"/>
<dbReference type="eggNOG" id="KOG3085">
    <property type="taxonomic scope" value="Eukaryota"/>
</dbReference>
<keyword evidence="1" id="KW-0175">Coiled coil</keyword>
<sequence>MALNTKKVAAIIFDLDNTLIPTKEADDEAYELVREVIEEACPGYDTAAMTSKFRVDLGWNEGCDPDGRLTVDEWRTQLWESTLNAQGITQYNGLPARMYATWKRERLKRMVFTPEIKKMLVDLRKEYKLQMMTNGPLEPQREKSQEYKLQMMTNGPLEPQREKSQVSSMTSILKLTPLSGVHDETPLCYLLQFDEFRFLLDCGWDEKFTMSYVDNMKKNRRMVPPRPSDSPSLSRKALGSPKWVDVRPGDRPPHDTVELKVYEVDDIERLAKRRLDGGEGGTQFNAKTRAMERRNAKVTELRRRQQELKEELSLAKKRLMIDSKKWNFDCKVEEEMDWEDPNYVEALEDETERLEKRVNVCKSHIMMVTCFDVKI</sequence>
<dbReference type="InterPro" id="IPR036866">
    <property type="entry name" value="RibonucZ/Hydroxyglut_hydro"/>
</dbReference>
<feature type="compositionally biased region" description="Basic and acidic residues" evidence="2">
    <location>
        <begin position="244"/>
        <end position="255"/>
    </location>
</feature>
<dbReference type="PANTHER" id="PTHR21608">
    <property type="entry name" value="KINESIN-LIKE PROTEIN CG14535"/>
    <property type="match status" value="1"/>
</dbReference>
<dbReference type="GO" id="GO:0003777">
    <property type="term" value="F:microtubule motor activity"/>
    <property type="evidence" value="ECO:0007669"/>
    <property type="project" value="InterPro"/>
</dbReference>
<dbReference type="InterPro" id="IPR027640">
    <property type="entry name" value="Kinesin-like_fam"/>
</dbReference>
<gene>
    <name evidence="3" type="ORF">BRAFLDRAFT_120095</name>
</gene>
<dbReference type="PANTHER" id="PTHR21608:SF7">
    <property type="entry name" value="KINESIN-LIKE PROTEIN CG14535"/>
    <property type="match status" value="1"/>
</dbReference>
<dbReference type="SUPFAM" id="SSF56784">
    <property type="entry name" value="HAD-like"/>
    <property type="match status" value="1"/>
</dbReference>
<protein>
    <submittedName>
        <fullName evidence="3">Uncharacterized protein</fullName>
    </submittedName>
</protein>
<organism>
    <name type="scientific">Branchiostoma floridae</name>
    <name type="common">Florida lancelet</name>
    <name type="synonym">Amphioxus</name>
    <dbReference type="NCBI Taxonomy" id="7739"/>
    <lineage>
        <taxon>Eukaryota</taxon>
        <taxon>Metazoa</taxon>
        <taxon>Chordata</taxon>
        <taxon>Cephalochordata</taxon>
        <taxon>Leptocardii</taxon>
        <taxon>Amphioxiformes</taxon>
        <taxon>Branchiostomatidae</taxon>
        <taxon>Branchiostoma</taxon>
    </lineage>
</organism>
<dbReference type="AlphaFoldDB" id="C3YA98"/>
<dbReference type="eggNOG" id="KOG1135">
    <property type="taxonomic scope" value="Eukaryota"/>
</dbReference>
<dbReference type="InParanoid" id="C3YA98"/>
<evidence type="ECO:0000256" key="2">
    <source>
        <dbReference type="SAM" id="MobiDB-lite"/>
    </source>
</evidence>
<dbReference type="Gene3D" id="3.40.50.1000">
    <property type="entry name" value="HAD superfamily/HAD-like"/>
    <property type="match status" value="1"/>
</dbReference>
<dbReference type="InterPro" id="IPR023214">
    <property type="entry name" value="HAD_sf"/>
</dbReference>
<accession>C3YA98</accession>
<dbReference type="EMBL" id="GG666494">
    <property type="protein sequence ID" value="EEN62646.1"/>
    <property type="molecule type" value="Genomic_DNA"/>
</dbReference>